<dbReference type="InterPro" id="IPR003961">
    <property type="entry name" value="FN3_dom"/>
</dbReference>
<dbReference type="OrthoDB" id="614723at2"/>
<feature type="region of interest" description="Disordered" evidence="2">
    <location>
        <begin position="379"/>
        <end position="398"/>
    </location>
</feature>
<feature type="compositionally biased region" description="Polar residues" evidence="2">
    <location>
        <begin position="382"/>
        <end position="398"/>
    </location>
</feature>
<accession>A0A410G2P9</accession>
<evidence type="ECO:0000256" key="2">
    <source>
        <dbReference type="SAM" id="MobiDB-lite"/>
    </source>
</evidence>
<evidence type="ECO:0000313" key="5">
    <source>
        <dbReference type="EMBL" id="QAA81519.1"/>
    </source>
</evidence>
<dbReference type="InterPro" id="IPR013783">
    <property type="entry name" value="Ig-like_fold"/>
</dbReference>
<feature type="domain" description="Fibronectin type-III" evidence="4">
    <location>
        <begin position="174"/>
        <end position="266"/>
    </location>
</feature>
<dbReference type="EMBL" id="CP034951">
    <property type="protein sequence ID" value="QAA81519.1"/>
    <property type="molecule type" value="Genomic_DNA"/>
</dbReference>
<feature type="chain" id="PRO_5019516997" evidence="3">
    <location>
        <begin position="24"/>
        <end position="1739"/>
    </location>
</feature>
<reference evidence="5 6" key="1">
    <citation type="submission" date="2019-01" db="EMBL/GenBank/DDBJ databases">
        <title>Complete genome sequencing of Aequorivita sp. H23M31.</title>
        <authorList>
            <person name="Bae J.-W."/>
        </authorList>
    </citation>
    <scope>NUCLEOTIDE SEQUENCE [LARGE SCALE GENOMIC DNA]</scope>
    <source>
        <strain evidence="5 6">H23M31</strain>
    </source>
</reference>
<dbReference type="Pfam" id="PF18962">
    <property type="entry name" value="Por_Secre_tail"/>
    <property type="match status" value="1"/>
</dbReference>
<dbReference type="Pfam" id="PF00041">
    <property type="entry name" value="fn3"/>
    <property type="match status" value="1"/>
</dbReference>
<evidence type="ECO:0000313" key="6">
    <source>
        <dbReference type="Proteomes" id="UP000285517"/>
    </source>
</evidence>
<sequence>MNKRITFLFFTLLAFTFSWQGWAQTGSTCEDPVVVSSMPFTVTGNTADYGSNYSSSDIPPVAPGAITNGTSYTFYLNGDEAVYSYTAGANGFVDINLEGVGSYTGLFAFIGCPFSSTVGYHVGSGSGTRSIPQLPVIQGETYYIVISTWASPQSTAYTLSITGTDVADPPTCPRPTALTAANLTLSQADISWTAGGNESSWNVSWGPVGYTPGDSAEIGSEVASVTNYQITNLMAGTAYHVYVQADCGSGDLSFWSGPLNIYTGHCIPTTTGNSAYIESVTLMGGANQDVNNANTGPGENGSGYSDFSEETVMAIPEGTIEYSVVLQSGETAGLKIWVDYNNDLIFDASEMVFQSSSYNGSYSGSFTLPSSASGTLRMRIGSSYTPSGGPNGPCSHSGQGEYEDYSIQIIVLDSCTEAVAGTVVGDTEMMVCANTAFSMSVTGNSEPAVGLIRTWQSSPAGTGTWTDLDVSASTITIPGIEDATDYRYHVECSNGDIDNSEVIAVTINPNANECYCIPEATNTARYINNFSTSGGIENISNLESGFSPGGYGDFSDTQTVSQAVNESVAFEADVLGGSAGFKIWVDWNHDGAFTADEVAYASTSYNTSPSGSFEVPGGALEGETRMRIVSNWSSSTGNTDPCATAYTLGEFEDYTFNVIFPDTCSGEPEAGTAAVDPETGNGGTTYTVTATGYESATNLSFQWQSNTNGEGWIDEGGATEFHVPFTATAPSNVGDEVEWRLALTCTTSGETAYSEVATFTVTLVYCNATVSSVEAITRVIFAGIDNSSDAASTVPYEDFTAFTAEVEAGETYSFAAEGNTKGNYTNYFTVWVDWNHNGEFETEEMYTIGSIVNSTGSDGQQAISDILVPEDAVAGETRMRVIKNFNSARTNPCGSASFGQIEDYTVNVAGGEEPFPSPYCNIDESDGSVVVEEITKVELAGTTITNDNSTDVLIDKTDVIVDLISGNTYNLSVEGNTYGDFTTNIVAFIDWNQNGILDDEGEVYELGTLENSSGNDGISVSMDIEVPSGAVLGETRIRITKTYFDELSDAIVTPCGIQFDPFGMGTESGYGQALDFTLNIEEGEGPDCGQGDDSNNFENGYNITAGGSFRNADDFMVSPDNTLNVRSIVLNILSQGPLTSVDINFYNDNNGAPGSTVVEAVTGLVPYSQTVIGGAFGFDVYQVMLETDLEFEGGPNGATFWMQPVANGGTAYWEVTSVGTLGAPIHTSEAGGAWISDEDGNQAVFKLYCTVVDPPPFECNFNITSTVEPITRVQIANVDNSSPATSTVVLEDFTSIVINAEEGATLEVALEGNTAGSYTNYFTVFINTDSEQPWRTFEMFEIGSITNSTGTDGQQATATITLPSSLTAGEHLLRVVKNYNTSPLFPCASYSFGQGEDYTLFIGEMEDCSGTPDAGIASVNPTEGNPNSSYTVSASGYSTGNGLTYQWQSNTDGAGWIDEGVAEDHYSSYQATAPSGLGVSVEWRLEVTCSFSQETSYSEIATFTTAESMIYCTPELDCTDGDMITNVTFQEIDNTTSCSPNGYGDYTAMEATVQSGGTYPISVSVGNGWAYESVSVWIDFDSNGTFDEDEFFYIGTGSAQALTGNIAIPAGTTDGNYRMRVRVAAVGEASATWDMSCDEDQGYGETEDYTVVVDGVVGVQDYSNLNFSYHPNPMSEILNISANRTIESVSAYNVLGQQVISNKQFADGKVDVSTLPTGTYIFRVTFEGGLEENFKVLKQ</sequence>
<feature type="signal peptide" evidence="3">
    <location>
        <begin position="1"/>
        <end position="23"/>
    </location>
</feature>
<keyword evidence="6" id="KW-1185">Reference proteome</keyword>
<dbReference type="SUPFAM" id="SSF49265">
    <property type="entry name" value="Fibronectin type III"/>
    <property type="match status" value="1"/>
</dbReference>
<dbReference type="NCBIfam" id="TIGR04183">
    <property type="entry name" value="Por_Secre_tail"/>
    <property type="match status" value="1"/>
</dbReference>
<evidence type="ECO:0000256" key="3">
    <source>
        <dbReference type="SAM" id="SignalP"/>
    </source>
</evidence>
<dbReference type="InterPro" id="IPR036116">
    <property type="entry name" value="FN3_sf"/>
</dbReference>
<dbReference type="Gene3D" id="2.60.40.10">
    <property type="entry name" value="Immunoglobulins"/>
    <property type="match status" value="1"/>
</dbReference>
<dbReference type="Proteomes" id="UP000285517">
    <property type="component" value="Chromosome"/>
</dbReference>
<dbReference type="SMART" id="SM00060">
    <property type="entry name" value="FN3"/>
    <property type="match status" value="1"/>
</dbReference>
<organism evidence="5 6">
    <name type="scientific">Aequorivita ciconiae</name>
    <dbReference type="NCBI Taxonomy" id="2494375"/>
    <lineage>
        <taxon>Bacteria</taxon>
        <taxon>Pseudomonadati</taxon>
        <taxon>Bacteroidota</taxon>
        <taxon>Flavobacteriia</taxon>
        <taxon>Flavobacteriales</taxon>
        <taxon>Flavobacteriaceae</taxon>
        <taxon>Aequorivita</taxon>
    </lineage>
</organism>
<dbReference type="CDD" id="cd00063">
    <property type="entry name" value="FN3"/>
    <property type="match status" value="1"/>
</dbReference>
<dbReference type="RefSeq" id="WP_128249907.1">
    <property type="nucleotide sequence ID" value="NZ_CP034951.1"/>
</dbReference>
<evidence type="ECO:0000256" key="1">
    <source>
        <dbReference type="ARBA" id="ARBA00022729"/>
    </source>
</evidence>
<proteinExistence type="predicted"/>
<name>A0A410G2P9_9FLAO</name>
<dbReference type="InterPro" id="IPR026444">
    <property type="entry name" value="Secre_tail"/>
</dbReference>
<gene>
    <name evidence="5" type="ORF">EI546_07180</name>
</gene>
<keyword evidence="1 3" id="KW-0732">Signal</keyword>
<dbReference type="PROSITE" id="PS50853">
    <property type="entry name" value="FN3"/>
    <property type="match status" value="1"/>
</dbReference>
<protein>
    <submittedName>
        <fullName evidence="5">T9SS type A sorting domain-containing protein</fullName>
    </submittedName>
</protein>
<dbReference type="InterPro" id="IPR045474">
    <property type="entry name" value="GEVED"/>
</dbReference>
<evidence type="ECO:0000259" key="4">
    <source>
        <dbReference type="PROSITE" id="PS50853"/>
    </source>
</evidence>
<dbReference type="KEGG" id="aev:EI546_07180"/>
<dbReference type="Pfam" id="PF20009">
    <property type="entry name" value="GEVED"/>
    <property type="match status" value="6"/>
</dbReference>